<protein>
    <submittedName>
        <fullName evidence="2">Uncharacterized protein</fullName>
    </submittedName>
</protein>
<evidence type="ECO:0000313" key="3">
    <source>
        <dbReference type="Proteomes" id="UP000218644"/>
    </source>
</evidence>
<dbReference type="RefSeq" id="WP_095557547.1">
    <property type="nucleotide sequence ID" value="NZ_NSJD01000022.1"/>
</dbReference>
<proteinExistence type="predicted"/>
<name>A0A2A2ANF0_9BURK</name>
<organism evidence="2 3">
    <name type="scientific">Vandammella animalimorsus</name>
    <dbReference type="NCBI Taxonomy" id="2029117"/>
    <lineage>
        <taxon>Bacteria</taxon>
        <taxon>Pseudomonadati</taxon>
        <taxon>Pseudomonadota</taxon>
        <taxon>Betaproteobacteria</taxon>
        <taxon>Burkholderiales</taxon>
        <taxon>Comamonadaceae</taxon>
        <taxon>Vandammella</taxon>
    </lineage>
</organism>
<feature type="region of interest" description="Disordered" evidence="1">
    <location>
        <begin position="1"/>
        <end position="29"/>
    </location>
</feature>
<reference evidence="2 3" key="1">
    <citation type="submission" date="2017-08" db="EMBL/GenBank/DDBJ databases">
        <title>WGS of Clinical strains of the CDC Group NO-1 linked to zoonotic infections in humans.</title>
        <authorList>
            <person name="Bernier A.-M."/>
            <person name="Bernard K."/>
        </authorList>
    </citation>
    <scope>NUCLEOTIDE SEQUENCE [LARGE SCALE GENOMIC DNA]</scope>
    <source>
        <strain evidence="2 3">NML79-0751</strain>
    </source>
</reference>
<comment type="caution">
    <text evidence="2">The sequence shown here is derived from an EMBL/GenBank/DDBJ whole genome shotgun (WGS) entry which is preliminary data.</text>
</comment>
<gene>
    <name evidence="2" type="ORF">CK623_11340</name>
</gene>
<dbReference type="Proteomes" id="UP000218644">
    <property type="component" value="Unassembled WGS sequence"/>
</dbReference>
<accession>A0A2A2ANF0</accession>
<sequence length="79" mass="8277">MKNVKTKPVPLAERVRASEGRKLKSGATRMPGGILSADASHALDDLVAQGWAPSKSQAIARALLEAHKNLGGNVGFENS</sequence>
<dbReference type="AlphaFoldDB" id="A0A2A2ANF0"/>
<feature type="compositionally biased region" description="Basic and acidic residues" evidence="1">
    <location>
        <begin position="13"/>
        <end position="22"/>
    </location>
</feature>
<evidence type="ECO:0000256" key="1">
    <source>
        <dbReference type="SAM" id="MobiDB-lite"/>
    </source>
</evidence>
<dbReference type="EMBL" id="NSJD01000022">
    <property type="protein sequence ID" value="PAT39149.1"/>
    <property type="molecule type" value="Genomic_DNA"/>
</dbReference>
<evidence type="ECO:0000313" key="2">
    <source>
        <dbReference type="EMBL" id="PAT39149.1"/>
    </source>
</evidence>